<dbReference type="PANTHER" id="PTHR45665">
    <property type="entry name" value="AQUAPORIN-8"/>
    <property type="match status" value="1"/>
</dbReference>
<evidence type="ECO:0000256" key="2">
    <source>
        <dbReference type="ARBA" id="ARBA00022448"/>
    </source>
</evidence>
<protein>
    <recommendedName>
        <fullName evidence="9">Major intrinsic protein</fullName>
    </recommendedName>
</protein>
<dbReference type="GO" id="GO:0005737">
    <property type="term" value="C:cytoplasm"/>
    <property type="evidence" value="ECO:0007669"/>
    <property type="project" value="UniProtKB-ARBA"/>
</dbReference>
<dbReference type="GO" id="GO:0016020">
    <property type="term" value="C:membrane"/>
    <property type="evidence" value="ECO:0007669"/>
    <property type="project" value="InterPro"/>
</dbReference>
<accession>A0A6C0ET98</accession>
<dbReference type="Gene3D" id="1.20.1080.10">
    <property type="entry name" value="Glycerol uptake facilitator protein"/>
    <property type="match status" value="1"/>
</dbReference>
<keyword evidence="5 7" id="KW-1133">Transmembrane helix</keyword>
<evidence type="ECO:0000256" key="7">
    <source>
        <dbReference type="SAM" id="Phobius"/>
    </source>
</evidence>
<sequence>MEELKYFVEFIGTFIFLSVILITGEAIPIGLTLAAMIYWGGKISGGAFNPAVSLALYLNKKINVLQMSGYMLAEFLGALLAFYFFKIKA</sequence>
<dbReference type="InterPro" id="IPR023271">
    <property type="entry name" value="Aquaporin-like"/>
</dbReference>
<dbReference type="InterPro" id="IPR000425">
    <property type="entry name" value="MIP"/>
</dbReference>
<organism evidence="8">
    <name type="scientific">viral metagenome</name>
    <dbReference type="NCBI Taxonomy" id="1070528"/>
    <lineage>
        <taxon>unclassified sequences</taxon>
        <taxon>metagenomes</taxon>
        <taxon>organismal metagenomes</taxon>
    </lineage>
</organism>
<dbReference type="InterPro" id="IPR022357">
    <property type="entry name" value="MIP_CS"/>
</dbReference>
<dbReference type="InterPro" id="IPR034294">
    <property type="entry name" value="Aquaporin_transptr"/>
</dbReference>
<dbReference type="GO" id="GO:0019755">
    <property type="term" value="P:one-carbon compound transport"/>
    <property type="evidence" value="ECO:0007669"/>
    <property type="project" value="UniProtKB-ARBA"/>
</dbReference>
<proteinExistence type="predicted"/>
<evidence type="ECO:0000256" key="3">
    <source>
        <dbReference type="ARBA" id="ARBA00022692"/>
    </source>
</evidence>
<reference evidence="8" key="1">
    <citation type="journal article" date="2020" name="Nature">
        <title>Giant virus diversity and host interactions through global metagenomics.</title>
        <authorList>
            <person name="Schulz F."/>
            <person name="Roux S."/>
            <person name="Paez-Espino D."/>
            <person name="Jungbluth S."/>
            <person name="Walsh D.A."/>
            <person name="Denef V.J."/>
            <person name="McMahon K.D."/>
            <person name="Konstantinidis K.T."/>
            <person name="Eloe-Fadrosh E.A."/>
            <person name="Kyrpides N.C."/>
            <person name="Woyke T."/>
        </authorList>
    </citation>
    <scope>NUCLEOTIDE SEQUENCE</scope>
    <source>
        <strain evidence="8">GVMAG-M-3300009159-65</strain>
    </source>
</reference>
<evidence type="ECO:0000256" key="1">
    <source>
        <dbReference type="ARBA" id="ARBA00004127"/>
    </source>
</evidence>
<evidence type="ECO:0000256" key="6">
    <source>
        <dbReference type="ARBA" id="ARBA00023136"/>
    </source>
</evidence>
<feature type="transmembrane region" description="Helical" evidence="7">
    <location>
        <begin position="64"/>
        <end position="85"/>
    </location>
</feature>
<dbReference type="PANTHER" id="PTHR45665:SF9">
    <property type="entry name" value="AQUAPORIN-8"/>
    <property type="match status" value="1"/>
</dbReference>
<dbReference type="AlphaFoldDB" id="A0A6C0ET98"/>
<dbReference type="Pfam" id="PF00230">
    <property type="entry name" value="MIP"/>
    <property type="match status" value="1"/>
</dbReference>
<name>A0A6C0ET98_9ZZZZ</name>
<dbReference type="EMBL" id="MN738932">
    <property type="protein sequence ID" value="QHT32218.1"/>
    <property type="molecule type" value="Genomic_DNA"/>
</dbReference>
<keyword evidence="6 7" id="KW-0472">Membrane</keyword>
<dbReference type="GO" id="GO:0015250">
    <property type="term" value="F:water channel activity"/>
    <property type="evidence" value="ECO:0007669"/>
    <property type="project" value="TreeGrafter"/>
</dbReference>
<keyword evidence="4" id="KW-0677">Repeat</keyword>
<dbReference type="PROSITE" id="PS00221">
    <property type="entry name" value="MIP"/>
    <property type="match status" value="1"/>
</dbReference>
<dbReference type="SUPFAM" id="SSF81338">
    <property type="entry name" value="Aquaporin-like"/>
    <property type="match status" value="1"/>
</dbReference>
<keyword evidence="2" id="KW-0813">Transport</keyword>
<dbReference type="GO" id="GO:0012505">
    <property type="term" value="C:endomembrane system"/>
    <property type="evidence" value="ECO:0007669"/>
    <property type="project" value="UniProtKB-SubCell"/>
</dbReference>
<evidence type="ECO:0000313" key="8">
    <source>
        <dbReference type="EMBL" id="QHT32218.1"/>
    </source>
</evidence>
<keyword evidence="3 7" id="KW-0812">Transmembrane</keyword>
<feature type="transmembrane region" description="Helical" evidence="7">
    <location>
        <begin position="6"/>
        <end position="24"/>
    </location>
</feature>
<evidence type="ECO:0008006" key="9">
    <source>
        <dbReference type="Google" id="ProtNLM"/>
    </source>
</evidence>
<evidence type="ECO:0000256" key="5">
    <source>
        <dbReference type="ARBA" id="ARBA00022989"/>
    </source>
</evidence>
<evidence type="ECO:0000256" key="4">
    <source>
        <dbReference type="ARBA" id="ARBA00022737"/>
    </source>
</evidence>
<comment type="subcellular location">
    <subcellularLocation>
        <location evidence="1">Endomembrane system</location>
        <topology evidence="1">Multi-pass membrane protein</topology>
    </subcellularLocation>
</comment>